<dbReference type="OrthoDB" id="7391871at2"/>
<feature type="transmembrane region" description="Helical" evidence="1">
    <location>
        <begin position="16"/>
        <end position="35"/>
    </location>
</feature>
<evidence type="ECO:0000313" key="3">
    <source>
        <dbReference type="Proteomes" id="UP000481327"/>
    </source>
</evidence>
<reference evidence="2 3" key="1">
    <citation type="submission" date="2019-09" db="EMBL/GenBank/DDBJ databases">
        <title>Polymorphobacter sp. isolated from a lake in China.</title>
        <authorList>
            <person name="Liu Z."/>
        </authorList>
    </citation>
    <scope>NUCLEOTIDE SEQUENCE [LARGE SCALE GENOMIC DNA]</scope>
    <source>
        <strain evidence="2 3">D40P</strain>
    </source>
</reference>
<dbReference type="AlphaFoldDB" id="A0A7C9KKP9"/>
<accession>A0A7C9KKP9</accession>
<protein>
    <submittedName>
        <fullName evidence="2">Uncharacterized protein</fullName>
    </submittedName>
</protein>
<dbReference type="RefSeq" id="WP_152577121.1">
    <property type="nucleotide sequence ID" value="NZ_JAATJI010000001.1"/>
</dbReference>
<gene>
    <name evidence="2" type="ORF">F3168_05135</name>
</gene>
<sequence length="130" mass="13989">MSFLNPPKADVRRRRILVGGASVALTAIVMTAFLVESRSGYSKPDPKLIFVQNWRADRTRADAEADQRATRAAQEAKMAASRAYIATLSGDGRVAAQEQYDKYITGGGPDKDVPYVAAAPVPAVVEPPVQ</sequence>
<keyword evidence="1" id="KW-0472">Membrane</keyword>
<dbReference type="EMBL" id="WIOL01000002">
    <property type="protein sequence ID" value="MQT16643.1"/>
    <property type="molecule type" value="Genomic_DNA"/>
</dbReference>
<proteinExistence type="predicted"/>
<organism evidence="2 3">
    <name type="scientific">Sandarakinorhabdus fusca</name>
    <dbReference type="NCBI Taxonomy" id="1439888"/>
    <lineage>
        <taxon>Bacteria</taxon>
        <taxon>Pseudomonadati</taxon>
        <taxon>Pseudomonadota</taxon>
        <taxon>Alphaproteobacteria</taxon>
        <taxon>Sphingomonadales</taxon>
        <taxon>Sphingosinicellaceae</taxon>
        <taxon>Sandarakinorhabdus</taxon>
    </lineage>
</organism>
<evidence type="ECO:0000313" key="2">
    <source>
        <dbReference type="EMBL" id="MQT16643.1"/>
    </source>
</evidence>
<dbReference type="Proteomes" id="UP000481327">
    <property type="component" value="Unassembled WGS sequence"/>
</dbReference>
<comment type="caution">
    <text evidence="2">The sequence shown here is derived from an EMBL/GenBank/DDBJ whole genome shotgun (WGS) entry which is preliminary data.</text>
</comment>
<keyword evidence="3" id="KW-1185">Reference proteome</keyword>
<keyword evidence="1" id="KW-1133">Transmembrane helix</keyword>
<evidence type="ECO:0000256" key="1">
    <source>
        <dbReference type="SAM" id="Phobius"/>
    </source>
</evidence>
<name>A0A7C9KKP9_9SPHN</name>
<keyword evidence="1" id="KW-0812">Transmembrane</keyword>